<accession>A0AB39IKP1</accession>
<reference evidence="3" key="1">
    <citation type="submission" date="2024-07" db="EMBL/GenBank/DDBJ databases">
        <authorList>
            <person name="Pedron J."/>
        </authorList>
    </citation>
    <scope>NUCLEOTIDE SEQUENCE</scope>
    <source>
        <strain evidence="3">A003-S1-M15</strain>
    </source>
</reference>
<dbReference type="PANTHER" id="PTHR30034">
    <property type="entry name" value="FLAGELLAR MOTOR SWITCH PROTEIN FLIM"/>
    <property type="match status" value="1"/>
</dbReference>
<sequence>MTPLAQTLQRISQAQAALSRQLASAHRFAFTLEGQPGELRIQLAHDAPAAGVESGWRCHDGALWLDNAAPLLSLLSACPALLPGEHDSSDTVARYWTHYNQALSPALRELFGEIQPQLPVQPGSVAASDDNTHSGDNTSAELTLWLEVILSDFRLRSRLRTACHTVQRWLSRPGWYAPHSALPTHLAIRLPLILADVTLSQEQLVSLEPGDVICPHRQYFSPQGDGSITLADRRLAGQLRMDALAPYWFAVTELEECPVTTFPGDTTPFGDPTPFDEAASYGNTTSYRNTLPDNSNVQETLPYAESTLPSGEPLSGYPLPPLALALTVRCGYLTLTLQDLQQLAPGTVLTLQQAIPGEATLYHGEQPLAQGELVNVNGRLGLQITRGPVAVRESATESLR</sequence>
<gene>
    <name evidence="3" type="primary">sctQ</name>
    <name evidence="3" type="ORF">LF929_011350</name>
</gene>
<dbReference type="Gene3D" id="2.30.330.10">
    <property type="entry name" value="SpoA-like"/>
    <property type="match status" value="1"/>
</dbReference>
<feature type="domain" description="Flagellar motor switch protein FliN-like C-terminal" evidence="2">
    <location>
        <begin position="324"/>
        <end position="386"/>
    </location>
</feature>
<dbReference type="GeneID" id="302582274"/>
<organism evidence="3">
    <name type="scientific">Dickeya oryzae</name>
    <dbReference type="NCBI Taxonomy" id="1240404"/>
    <lineage>
        <taxon>Bacteria</taxon>
        <taxon>Pseudomonadati</taxon>
        <taxon>Pseudomonadota</taxon>
        <taxon>Gammaproteobacteria</taxon>
        <taxon>Enterobacterales</taxon>
        <taxon>Pectobacteriaceae</taxon>
        <taxon>Dickeya</taxon>
    </lineage>
</organism>
<dbReference type="RefSeq" id="WP_226093523.1">
    <property type="nucleotide sequence ID" value="NZ_CP162670.1"/>
</dbReference>
<dbReference type="InterPro" id="IPR001543">
    <property type="entry name" value="FliN-like_C"/>
</dbReference>
<dbReference type="NCBIfam" id="TIGR02551">
    <property type="entry name" value="SpaO_YscQ"/>
    <property type="match status" value="1"/>
</dbReference>
<dbReference type="InterPro" id="IPR013385">
    <property type="entry name" value="T3SS_SpaO/YscQ/SpaO"/>
</dbReference>
<dbReference type="SUPFAM" id="SSF101801">
    <property type="entry name" value="Surface presentation of antigens (SPOA)"/>
    <property type="match status" value="1"/>
</dbReference>
<proteinExistence type="inferred from homology"/>
<evidence type="ECO:0000313" key="3">
    <source>
        <dbReference type="EMBL" id="XDL22903.1"/>
    </source>
</evidence>
<dbReference type="PANTHER" id="PTHR30034:SF6">
    <property type="entry name" value="YOP PROTEINS TRANSLOCATION PROTEIN Q"/>
    <property type="match status" value="1"/>
</dbReference>
<dbReference type="Pfam" id="PF01052">
    <property type="entry name" value="FliMN_C"/>
    <property type="match status" value="1"/>
</dbReference>
<dbReference type="GO" id="GO:0050918">
    <property type="term" value="P:positive chemotaxis"/>
    <property type="evidence" value="ECO:0007669"/>
    <property type="project" value="TreeGrafter"/>
</dbReference>
<dbReference type="InterPro" id="IPR036429">
    <property type="entry name" value="SpoA-like_sf"/>
</dbReference>
<comment type="similarity">
    <text evidence="1">Belongs to the FliN/MopA/SpaO family.</text>
</comment>
<dbReference type="GO" id="GO:0071978">
    <property type="term" value="P:bacterial-type flagellum-dependent swarming motility"/>
    <property type="evidence" value="ECO:0007669"/>
    <property type="project" value="TreeGrafter"/>
</dbReference>
<dbReference type="EMBL" id="CP162670">
    <property type="protein sequence ID" value="XDL22903.1"/>
    <property type="molecule type" value="Genomic_DNA"/>
</dbReference>
<evidence type="ECO:0000256" key="1">
    <source>
        <dbReference type="ARBA" id="ARBA00009226"/>
    </source>
</evidence>
<protein>
    <submittedName>
        <fullName evidence="3">Type III secretion system cytoplasmic ring protein SctQ</fullName>
    </submittedName>
</protein>
<name>A0AB39IKP1_9GAMM</name>
<evidence type="ECO:0000259" key="2">
    <source>
        <dbReference type="Pfam" id="PF01052"/>
    </source>
</evidence>
<dbReference type="GO" id="GO:0030254">
    <property type="term" value="P:protein secretion by the type III secretion system"/>
    <property type="evidence" value="ECO:0007669"/>
    <property type="project" value="InterPro"/>
</dbReference>
<dbReference type="AlphaFoldDB" id="A0AB39IKP1"/>